<dbReference type="AlphaFoldDB" id="A0A429ZWF0"/>
<feature type="binding site" evidence="6">
    <location>
        <position position="88"/>
    </location>
    <ligand>
        <name>FAD</name>
        <dbReference type="ChEBI" id="CHEBI:57692"/>
    </ligand>
</feature>
<protein>
    <recommendedName>
        <fullName evidence="6">Ferredoxin--NADP reductase</fullName>
        <shortName evidence="6">FNR</shortName>
        <shortName evidence="6">Fd-NADP(+) reductase</shortName>
        <ecNumber evidence="6">1.18.1.2</ecNumber>
    </recommendedName>
</protein>
<dbReference type="PRINTS" id="PR00368">
    <property type="entry name" value="FADPNR"/>
</dbReference>
<evidence type="ECO:0000256" key="6">
    <source>
        <dbReference type="HAMAP-Rule" id="MF_01685"/>
    </source>
</evidence>
<dbReference type="RefSeq" id="WP_125984461.1">
    <property type="nucleotide sequence ID" value="NZ_NGJS01000014.1"/>
</dbReference>
<keyword evidence="3 6" id="KW-0274">FAD</keyword>
<dbReference type="GO" id="GO:0004324">
    <property type="term" value="F:ferredoxin-NADP+ reductase activity"/>
    <property type="evidence" value="ECO:0007669"/>
    <property type="project" value="UniProtKB-UniRule"/>
</dbReference>
<evidence type="ECO:0000256" key="3">
    <source>
        <dbReference type="ARBA" id="ARBA00022827"/>
    </source>
</evidence>
<dbReference type="HAMAP" id="MF_01685">
    <property type="entry name" value="FENR2"/>
    <property type="match status" value="1"/>
</dbReference>
<accession>A0A429ZWF0</accession>
<feature type="binding site" evidence="6">
    <location>
        <position position="48"/>
    </location>
    <ligand>
        <name>FAD</name>
        <dbReference type="ChEBI" id="CHEBI:57692"/>
    </ligand>
</feature>
<reference evidence="8 9" key="1">
    <citation type="submission" date="2017-05" db="EMBL/GenBank/DDBJ databases">
        <title>Vagococcus spp. assemblies.</title>
        <authorList>
            <person name="Gulvik C.A."/>
        </authorList>
    </citation>
    <scope>NUCLEOTIDE SEQUENCE [LARGE SCALE GENOMIC DNA]</scope>
    <source>
        <strain evidence="8 9">SS1995</strain>
    </source>
</reference>
<sequence length="334" mass="36818">MSQDVYDITIIGGGPAGLFASFYAGMRQAKTKIIDTLPELGGQLAILYPEKYIYDIAGFPTIKAQDLVDSLIEQAAPFKHSICLGEAVESINKLESGCFELITNKARHLSKTIIIAAGNGSFQPRRLNVDGHKLFENKQLHYHIKDSQMFQDKNVVIFGGGDSAIDWSLMLDGIAKSVTVVHRRPQFRAHEYSMKQVKQSTVKLKTPYVVQTLHHEAGKLNGVTIENPKQGEQETLPADHIIVSYGFASSLGPIKKWGLDLKGNSIIVNSDMSTNHEGIFAIGDIAFYQGKVDLIATGFGEAPIAVNHAIHYINPKERVQPMHSTSLYEQSPDK</sequence>
<dbReference type="SUPFAM" id="SSF51905">
    <property type="entry name" value="FAD/NAD(P)-binding domain"/>
    <property type="match status" value="1"/>
</dbReference>
<dbReference type="OrthoDB" id="9806179at2"/>
<dbReference type="InterPro" id="IPR023753">
    <property type="entry name" value="FAD/NAD-binding_dom"/>
</dbReference>
<feature type="binding site" evidence="6">
    <location>
        <position position="122"/>
    </location>
    <ligand>
        <name>FAD</name>
        <dbReference type="ChEBI" id="CHEBI:57692"/>
    </ligand>
</feature>
<dbReference type="PANTHER" id="PTHR48105">
    <property type="entry name" value="THIOREDOXIN REDUCTASE 1-RELATED-RELATED"/>
    <property type="match status" value="1"/>
</dbReference>
<comment type="caution">
    <text evidence="8">The sequence shown here is derived from an EMBL/GenBank/DDBJ whole genome shotgun (WGS) entry which is preliminary data.</text>
</comment>
<comment type="caution">
    <text evidence="6">Lacks conserved residue(s) required for the propagation of feature annotation.</text>
</comment>
<dbReference type="Gene3D" id="3.50.50.60">
    <property type="entry name" value="FAD/NAD(P)-binding domain"/>
    <property type="match status" value="2"/>
</dbReference>
<evidence type="ECO:0000313" key="9">
    <source>
        <dbReference type="Proteomes" id="UP000287857"/>
    </source>
</evidence>
<gene>
    <name evidence="8" type="ORF">CBF37_09230</name>
</gene>
<dbReference type="Pfam" id="PF07992">
    <property type="entry name" value="Pyr_redox_2"/>
    <property type="match status" value="1"/>
</dbReference>
<dbReference type="PRINTS" id="PR00469">
    <property type="entry name" value="PNDRDTASEII"/>
</dbReference>
<evidence type="ECO:0000256" key="2">
    <source>
        <dbReference type="ARBA" id="ARBA00022630"/>
    </source>
</evidence>
<name>A0A429ZWF0_9ENTE</name>
<evidence type="ECO:0000313" key="8">
    <source>
        <dbReference type="EMBL" id="RST98074.1"/>
    </source>
</evidence>
<dbReference type="InterPro" id="IPR022890">
    <property type="entry name" value="Fd--NADP_Rdtase_type_2"/>
</dbReference>
<keyword evidence="4 6" id="KW-0521">NADP</keyword>
<evidence type="ECO:0000256" key="5">
    <source>
        <dbReference type="ARBA" id="ARBA00023002"/>
    </source>
</evidence>
<evidence type="ECO:0000259" key="7">
    <source>
        <dbReference type="Pfam" id="PF07992"/>
    </source>
</evidence>
<feature type="domain" description="FAD/NAD(P)-binding" evidence="7">
    <location>
        <begin position="6"/>
        <end position="299"/>
    </location>
</feature>
<proteinExistence type="inferred from homology"/>
<feature type="binding site" evidence="6">
    <location>
        <position position="43"/>
    </location>
    <ligand>
        <name>FAD</name>
        <dbReference type="ChEBI" id="CHEBI:57692"/>
    </ligand>
</feature>
<comment type="cofactor">
    <cofactor evidence="6">
        <name>FAD</name>
        <dbReference type="ChEBI" id="CHEBI:57692"/>
    </cofactor>
    <text evidence="6">Binds 1 FAD per subunit.</text>
</comment>
<comment type="catalytic activity">
    <reaction evidence="6">
        <text>2 reduced [2Fe-2S]-[ferredoxin] + NADP(+) + H(+) = 2 oxidized [2Fe-2S]-[ferredoxin] + NADPH</text>
        <dbReference type="Rhea" id="RHEA:20125"/>
        <dbReference type="Rhea" id="RHEA-COMP:10000"/>
        <dbReference type="Rhea" id="RHEA-COMP:10001"/>
        <dbReference type="ChEBI" id="CHEBI:15378"/>
        <dbReference type="ChEBI" id="CHEBI:33737"/>
        <dbReference type="ChEBI" id="CHEBI:33738"/>
        <dbReference type="ChEBI" id="CHEBI:57783"/>
        <dbReference type="ChEBI" id="CHEBI:58349"/>
        <dbReference type="EC" id="1.18.1.2"/>
    </reaction>
</comment>
<dbReference type="Proteomes" id="UP000287857">
    <property type="component" value="Unassembled WGS sequence"/>
</dbReference>
<dbReference type="GO" id="GO:0050660">
    <property type="term" value="F:flavin adenine dinucleotide binding"/>
    <property type="evidence" value="ECO:0007669"/>
    <property type="project" value="UniProtKB-UniRule"/>
</dbReference>
<organism evidence="8 9">
    <name type="scientific">Vagococcus vulneris</name>
    <dbReference type="NCBI Taxonomy" id="1977869"/>
    <lineage>
        <taxon>Bacteria</taxon>
        <taxon>Bacillati</taxon>
        <taxon>Bacillota</taxon>
        <taxon>Bacilli</taxon>
        <taxon>Lactobacillales</taxon>
        <taxon>Enterococcaceae</taxon>
        <taxon>Vagococcus</taxon>
    </lineage>
</organism>
<evidence type="ECO:0000256" key="1">
    <source>
        <dbReference type="ARBA" id="ARBA00011738"/>
    </source>
</evidence>
<dbReference type="InterPro" id="IPR036188">
    <property type="entry name" value="FAD/NAD-bd_sf"/>
</dbReference>
<dbReference type="EC" id="1.18.1.2" evidence="6"/>
<keyword evidence="2 6" id="KW-0285">Flavoprotein</keyword>
<feature type="binding site" evidence="6">
    <location>
        <position position="35"/>
    </location>
    <ligand>
        <name>FAD</name>
        <dbReference type="ChEBI" id="CHEBI:57692"/>
    </ligand>
</feature>
<comment type="subunit">
    <text evidence="1 6">Homodimer.</text>
</comment>
<keyword evidence="5 6" id="KW-0560">Oxidoreductase</keyword>
<dbReference type="EMBL" id="NGJS01000014">
    <property type="protein sequence ID" value="RST98074.1"/>
    <property type="molecule type" value="Genomic_DNA"/>
</dbReference>
<feature type="binding site" evidence="6">
    <location>
        <position position="284"/>
    </location>
    <ligand>
        <name>FAD</name>
        <dbReference type="ChEBI" id="CHEBI:57692"/>
    </ligand>
</feature>
<dbReference type="GO" id="GO:0050661">
    <property type="term" value="F:NADP binding"/>
    <property type="evidence" value="ECO:0007669"/>
    <property type="project" value="UniProtKB-UniRule"/>
</dbReference>
<dbReference type="InterPro" id="IPR050097">
    <property type="entry name" value="Ferredoxin-NADP_redctase_2"/>
</dbReference>
<keyword evidence="9" id="KW-1185">Reference proteome</keyword>
<evidence type="ECO:0000256" key="4">
    <source>
        <dbReference type="ARBA" id="ARBA00022857"/>
    </source>
</evidence>
<comment type="similarity">
    <text evidence="6">Belongs to the ferredoxin--NADP reductase type 2 family.</text>
</comment>
<feature type="binding site" evidence="6">
    <location>
        <position position="325"/>
    </location>
    <ligand>
        <name>FAD</name>
        <dbReference type="ChEBI" id="CHEBI:57692"/>
    </ligand>
</feature>